<dbReference type="AlphaFoldDB" id="A0A243WBD0"/>
<evidence type="ECO:0008006" key="4">
    <source>
        <dbReference type="Google" id="ProtNLM"/>
    </source>
</evidence>
<evidence type="ECO:0000256" key="1">
    <source>
        <dbReference type="SAM" id="Phobius"/>
    </source>
</evidence>
<keyword evidence="1" id="KW-0472">Membrane</keyword>
<keyword evidence="1" id="KW-0812">Transmembrane</keyword>
<organism evidence="2 3">
    <name type="scientific">Hymenobacter crusticola</name>
    <dbReference type="NCBI Taxonomy" id="1770526"/>
    <lineage>
        <taxon>Bacteria</taxon>
        <taxon>Pseudomonadati</taxon>
        <taxon>Bacteroidota</taxon>
        <taxon>Cytophagia</taxon>
        <taxon>Cytophagales</taxon>
        <taxon>Hymenobacteraceae</taxon>
        <taxon>Hymenobacter</taxon>
    </lineage>
</organism>
<sequence>MEICNDLYISHKKVIYIILVVFCMRLFLVASVLVLHASFSSAQQTPIPRFYGGVQAFVSSFPIFYPGATNSYLTYSGPVELLAGYRFAPRWAMQVGWIGTRKVYHDGNHYVDPTTGGDVVNMSREDRRNTAIPVLMRYSLTRKMAHRVQFDVLAGVTLVHASYERRATRLVDEQLVFDDRKVNKATNIALCIGPSIRYSLGSHLGLIAHYGHNGTLNPRHKAGSPILATGFANTFTGGIHYRFGYK</sequence>
<feature type="transmembrane region" description="Helical" evidence="1">
    <location>
        <begin position="14"/>
        <end position="39"/>
    </location>
</feature>
<keyword evidence="1" id="KW-1133">Transmembrane helix</keyword>
<dbReference type="OrthoDB" id="886433at2"/>
<reference evidence="2 3" key="1">
    <citation type="submission" date="2017-01" db="EMBL/GenBank/DDBJ databases">
        <title>A new Hymenobacter.</title>
        <authorList>
            <person name="Liang Y."/>
            <person name="Feng F."/>
        </authorList>
    </citation>
    <scope>NUCLEOTIDE SEQUENCE [LARGE SCALE GENOMIC DNA]</scope>
    <source>
        <strain evidence="2">MIMBbqt21</strain>
    </source>
</reference>
<evidence type="ECO:0000313" key="3">
    <source>
        <dbReference type="Proteomes" id="UP000194873"/>
    </source>
</evidence>
<dbReference type="Proteomes" id="UP000194873">
    <property type="component" value="Unassembled WGS sequence"/>
</dbReference>
<comment type="caution">
    <text evidence="2">The sequence shown here is derived from an EMBL/GenBank/DDBJ whole genome shotgun (WGS) entry which is preliminary data.</text>
</comment>
<dbReference type="EMBL" id="MTSE01000008">
    <property type="protein sequence ID" value="OUJ72911.1"/>
    <property type="molecule type" value="Genomic_DNA"/>
</dbReference>
<protein>
    <recommendedName>
        <fullName evidence="4">Outer membrane protein beta-barrel domain-containing protein</fullName>
    </recommendedName>
</protein>
<evidence type="ECO:0000313" key="2">
    <source>
        <dbReference type="EMBL" id="OUJ72911.1"/>
    </source>
</evidence>
<proteinExistence type="predicted"/>
<gene>
    <name evidence="2" type="ORF">BXP70_16560</name>
</gene>
<keyword evidence="3" id="KW-1185">Reference proteome</keyword>
<name>A0A243WBD0_9BACT</name>
<accession>A0A243WBD0</accession>
<dbReference type="Gene3D" id="2.40.160.20">
    <property type="match status" value="1"/>
</dbReference>